<protein>
    <submittedName>
        <fullName evidence="1">Uncharacterized protein</fullName>
    </submittedName>
</protein>
<proteinExistence type="predicted"/>
<sequence>MLLWNISVKLFSVKQHDRRSRRRMQYGLIAGSGIATHDSQDILTRRCATSTMGTSIMPMTASIETNLQNQMRVNLERFMRRIPLALLPLYAHSTGPEYSGPMEWILRFSEYMSVHVT</sequence>
<dbReference type="Proteomes" id="UP000007014">
    <property type="component" value="Chromosome 17"/>
</dbReference>
<gene>
    <name evidence="1" type="ORF">CYME_CMQ248C</name>
</gene>
<reference evidence="1 2" key="1">
    <citation type="journal article" date="2004" name="Nature">
        <title>Genome sequence of the ultrasmall unicellular red alga Cyanidioschyzon merolae 10D.</title>
        <authorList>
            <person name="Matsuzaki M."/>
            <person name="Misumi O."/>
            <person name="Shin-i T."/>
            <person name="Maruyama S."/>
            <person name="Takahara M."/>
            <person name="Miyagishima S."/>
            <person name="Mori T."/>
            <person name="Nishida K."/>
            <person name="Yagisawa F."/>
            <person name="Nishida K."/>
            <person name="Yoshida Y."/>
            <person name="Nishimura Y."/>
            <person name="Nakao S."/>
            <person name="Kobayashi T."/>
            <person name="Momoyama Y."/>
            <person name="Higashiyama T."/>
            <person name="Minoda A."/>
            <person name="Sano M."/>
            <person name="Nomoto H."/>
            <person name="Oishi K."/>
            <person name="Hayashi H."/>
            <person name="Ohta F."/>
            <person name="Nishizaka S."/>
            <person name="Haga S."/>
            <person name="Miura S."/>
            <person name="Morishita T."/>
            <person name="Kabeya Y."/>
            <person name="Terasawa K."/>
            <person name="Suzuki Y."/>
            <person name="Ishii Y."/>
            <person name="Asakawa S."/>
            <person name="Takano H."/>
            <person name="Ohta N."/>
            <person name="Kuroiwa H."/>
            <person name="Tanaka K."/>
            <person name="Shimizu N."/>
            <person name="Sugano S."/>
            <person name="Sato N."/>
            <person name="Nozaki H."/>
            <person name="Ogasawara N."/>
            <person name="Kohara Y."/>
            <person name="Kuroiwa T."/>
        </authorList>
    </citation>
    <scope>NUCLEOTIDE SEQUENCE [LARGE SCALE GENOMIC DNA]</scope>
    <source>
        <strain evidence="1 2">10D</strain>
    </source>
</reference>
<name>M1VAJ3_CYAM1</name>
<dbReference type="KEGG" id="cme:CYME_CMQ248C"/>
<accession>M1VAJ3</accession>
<dbReference type="Gramene" id="CMQ248CT">
    <property type="protein sequence ID" value="CMQ248CT"/>
    <property type="gene ID" value="CMQ248C"/>
</dbReference>
<evidence type="ECO:0000313" key="1">
    <source>
        <dbReference type="EMBL" id="BAM82134.1"/>
    </source>
</evidence>
<dbReference type="GeneID" id="16996506"/>
<dbReference type="HOGENOM" id="CLU_2088264_0_0_1"/>
<dbReference type="RefSeq" id="XP_005538170.1">
    <property type="nucleotide sequence ID" value="XM_005538113.1"/>
</dbReference>
<evidence type="ECO:0000313" key="2">
    <source>
        <dbReference type="Proteomes" id="UP000007014"/>
    </source>
</evidence>
<dbReference type="EMBL" id="AP006499">
    <property type="protein sequence ID" value="BAM82134.1"/>
    <property type="molecule type" value="Genomic_DNA"/>
</dbReference>
<keyword evidence="2" id="KW-1185">Reference proteome</keyword>
<organism evidence="1 2">
    <name type="scientific">Cyanidioschyzon merolae (strain NIES-3377 / 10D)</name>
    <name type="common">Unicellular red alga</name>
    <dbReference type="NCBI Taxonomy" id="280699"/>
    <lineage>
        <taxon>Eukaryota</taxon>
        <taxon>Rhodophyta</taxon>
        <taxon>Bangiophyceae</taxon>
        <taxon>Cyanidiales</taxon>
        <taxon>Cyanidiaceae</taxon>
        <taxon>Cyanidioschyzon</taxon>
    </lineage>
</organism>
<dbReference type="AlphaFoldDB" id="M1VAJ3"/>
<reference evidence="1 2" key="2">
    <citation type="journal article" date="2007" name="BMC Biol.">
        <title>A 100%-complete sequence reveals unusually simple genomic features in the hot-spring red alga Cyanidioschyzon merolae.</title>
        <authorList>
            <person name="Nozaki H."/>
            <person name="Takano H."/>
            <person name="Misumi O."/>
            <person name="Terasawa K."/>
            <person name="Matsuzaki M."/>
            <person name="Maruyama S."/>
            <person name="Nishida K."/>
            <person name="Yagisawa F."/>
            <person name="Yoshida Y."/>
            <person name="Fujiwara T."/>
            <person name="Takio S."/>
            <person name="Tamura K."/>
            <person name="Chung S.J."/>
            <person name="Nakamura S."/>
            <person name="Kuroiwa H."/>
            <person name="Tanaka K."/>
            <person name="Sato N."/>
            <person name="Kuroiwa T."/>
        </authorList>
    </citation>
    <scope>NUCLEOTIDE SEQUENCE [LARGE SCALE GENOMIC DNA]</scope>
    <source>
        <strain evidence="1 2">10D</strain>
    </source>
</reference>